<dbReference type="AlphaFoldDB" id="A0A6A5RNQ7"/>
<dbReference type="GeneID" id="54348133"/>
<accession>A0A6A5RNQ7</accession>
<dbReference type="Proteomes" id="UP000800082">
    <property type="component" value="Unassembled WGS sequence"/>
</dbReference>
<protein>
    <submittedName>
        <fullName evidence="2">Uncharacterized protein</fullName>
    </submittedName>
</protein>
<proteinExistence type="predicted"/>
<feature type="region of interest" description="Disordered" evidence="1">
    <location>
        <begin position="33"/>
        <end position="55"/>
    </location>
</feature>
<evidence type="ECO:0000313" key="3">
    <source>
        <dbReference type="Proteomes" id="UP000800082"/>
    </source>
</evidence>
<reference evidence="2" key="1">
    <citation type="journal article" date="2020" name="Stud. Mycol.">
        <title>101 Dothideomycetes genomes: a test case for predicting lifestyles and emergence of pathogens.</title>
        <authorList>
            <person name="Haridas S."/>
            <person name="Albert R."/>
            <person name="Binder M."/>
            <person name="Bloem J."/>
            <person name="Labutti K."/>
            <person name="Salamov A."/>
            <person name="Andreopoulos B."/>
            <person name="Baker S."/>
            <person name="Barry K."/>
            <person name="Bills G."/>
            <person name="Bluhm B."/>
            <person name="Cannon C."/>
            <person name="Castanera R."/>
            <person name="Culley D."/>
            <person name="Daum C."/>
            <person name="Ezra D."/>
            <person name="Gonzalez J."/>
            <person name="Henrissat B."/>
            <person name="Kuo A."/>
            <person name="Liang C."/>
            <person name="Lipzen A."/>
            <person name="Lutzoni F."/>
            <person name="Magnuson J."/>
            <person name="Mondo S."/>
            <person name="Nolan M."/>
            <person name="Ohm R."/>
            <person name="Pangilinan J."/>
            <person name="Park H.-J."/>
            <person name="Ramirez L."/>
            <person name="Alfaro M."/>
            <person name="Sun H."/>
            <person name="Tritt A."/>
            <person name="Yoshinaga Y."/>
            <person name="Zwiers L.-H."/>
            <person name="Turgeon B."/>
            <person name="Goodwin S."/>
            <person name="Spatafora J."/>
            <person name="Crous P."/>
            <person name="Grigoriev I."/>
        </authorList>
    </citation>
    <scope>NUCLEOTIDE SEQUENCE</scope>
    <source>
        <strain evidence="2">CBS 183.55</strain>
    </source>
</reference>
<gene>
    <name evidence="2" type="ORF">M421DRAFT_413983</name>
</gene>
<evidence type="ECO:0000313" key="2">
    <source>
        <dbReference type="EMBL" id="KAF1930015.1"/>
    </source>
</evidence>
<dbReference type="EMBL" id="ML978964">
    <property type="protein sequence ID" value="KAF1930015.1"/>
    <property type="molecule type" value="Genomic_DNA"/>
</dbReference>
<evidence type="ECO:0000256" key="1">
    <source>
        <dbReference type="SAM" id="MobiDB-lite"/>
    </source>
</evidence>
<dbReference type="RefSeq" id="XP_033450263.1">
    <property type="nucleotide sequence ID" value="XM_033590466.1"/>
</dbReference>
<organism evidence="2 3">
    <name type="scientific">Didymella exigua CBS 183.55</name>
    <dbReference type="NCBI Taxonomy" id="1150837"/>
    <lineage>
        <taxon>Eukaryota</taxon>
        <taxon>Fungi</taxon>
        <taxon>Dikarya</taxon>
        <taxon>Ascomycota</taxon>
        <taxon>Pezizomycotina</taxon>
        <taxon>Dothideomycetes</taxon>
        <taxon>Pleosporomycetidae</taxon>
        <taxon>Pleosporales</taxon>
        <taxon>Pleosporineae</taxon>
        <taxon>Didymellaceae</taxon>
        <taxon>Didymella</taxon>
    </lineage>
</organism>
<name>A0A6A5RNQ7_9PLEO</name>
<sequence length="294" mass="31956">MASGFSLHQRGSKLNDGTIAGITGKMWRLGHQSQPDRGCGSYSGSSASDPGQAQVEDVSQVEEDCMCASYATRLESCRTHRSNDIKEVRRGPYHTKSIFRKGSLSYECTGVIPDWNRQTLVVSPWDVEIVPNPIIFPHLHGSLVRISHSPGEKCLARCMTASPPAPRSVRTIRQSAELQSTFGNGKSERPDKTSGETVVEQIAIADQTLSLNILPIHGPSIGGNPQFLSSPLPSDEATADELDTVFSPPPTMTKNEDLRLHTCLVCQQRFQTTTLAPTIVDTDAVPVTRPSTFA</sequence>
<keyword evidence="3" id="KW-1185">Reference proteome</keyword>
<feature type="compositionally biased region" description="Polar residues" evidence="1">
    <location>
        <begin position="42"/>
        <end position="51"/>
    </location>
</feature>